<reference evidence="2" key="1">
    <citation type="submission" date="2021-05" db="EMBL/GenBank/DDBJ databases">
        <authorList>
            <person name="Alioto T."/>
            <person name="Alioto T."/>
            <person name="Gomez Garrido J."/>
        </authorList>
    </citation>
    <scope>NUCLEOTIDE SEQUENCE</scope>
</reference>
<dbReference type="AlphaFoldDB" id="A0A8D8R1T5"/>
<dbReference type="EMBL" id="HBUF01122459">
    <property type="protein sequence ID" value="CAG6642441.1"/>
    <property type="molecule type" value="Transcribed_RNA"/>
</dbReference>
<evidence type="ECO:0000256" key="1">
    <source>
        <dbReference type="SAM" id="MobiDB-lite"/>
    </source>
</evidence>
<organism evidence="2">
    <name type="scientific">Cacopsylla melanoneura</name>
    <dbReference type="NCBI Taxonomy" id="428564"/>
    <lineage>
        <taxon>Eukaryota</taxon>
        <taxon>Metazoa</taxon>
        <taxon>Ecdysozoa</taxon>
        <taxon>Arthropoda</taxon>
        <taxon>Hexapoda</taxon>
        <taxon>Insecta</taxon>
        <taxon>Pterygota</taxon>
        <taxon>Neoptera</taxon>
        <taxon>Paraneoptera</taxon>
        <taxon>Hemiptera</taxon>
        <taxon>Sternorrhyncha</taxon>
        <taxon>Psylloidea</taxon>
        <taxon>Psyllidae</taxon>
        <taxon>Psyllinae</taxon>
        <taxon>Cacopsylla</taxon>
    </lineage>
</organism>
<proteinExistence type="predicted"/>
<evidence type="ECO:0000313" key="2">
    <source>
        <dbReference type="EMBL" id="CAG6642441.1"/>
    </source>
</evidence>
<accession>A0A8D8R1T5</accession>
<name>A0A8D8R1T5_9HEMI</name>
<protein>
    <submittedName>
        <fullName evidence="2">Uncharacterized protein</fullName>
    </submittedName>
</protein>
<feature type="region of interest" description="Disordered" evidence="1">
    <location>
        <begin position="1"/>
        <end position="41"/>
    </location>
</feature>
<sequence length="134" mass="14827">MSEQTARAAAQLDPARGPIPQAGREDGGRGELIGGGQVRPARPDEEFVDIFASTTARGAEFRDRVPHLDHREVEKVGRLNAASPQGLCRLLYEVGHPRRLPERGERVGGSARLFGCVRQPEPRRLQETFAHEIR</sequence>
<dbReference type="EMBL" id="HBUF01122457">
    <property type="protein sequence ID" value="CAG6642434.1"/>
    <property type="molecule type" value="Transcribed_RNA"/>
</dbReference>